<dbReference type="AlphaFoldDB" id="A0A329S3V4"/>
<protein>
    <recommendedName>
        <fullName evidence="5">Regulator of chromosome condensation 1/beta-lactamase-inhibitor protein II</fullName>
    </recommendedName>
</protein>
<dbReference type="EMBL" id="RCMK01001726">
    <property type="protein sequence ID" value="KAG2889323.1"/>
    <property type="molecule type" value="Genomic_DNA"/>
</dbReference>
<reference evidence="2" key="2">
    <citation type="submission" date="2018-05" db="EMBL/GenBank/DDBJ databases">
        <title>Effector identification in a new, highly contiguous assembly of the strawberry crown rot pathogen Phytophthora cactorum.</title>
        <authorList>
            <person name="Armitage A.D."/>
            <person name="Nellist C.F."/>
            <person name="Bates H."/>
            <person name="Vickerstaff R.J."/>
            <person name="Harrison R.J."/>
        </authorList>
    </citation>
    <scope>NUCLEOTIDE SEQUENCE</scope>
    <source>
        <strain evidence="1">4040</strain>
        <strain evidence="2">P421</strain>
    </source>
</reference>
<dbReference type="InterPro" id="IPR009091">
    <property type="entry name" value="RCC1/BLIP-II"/>
</dbReference>
<dbReference type="VEuPathDB" id="FungiDB:PC110_g12251"/>
<keyword evidence="4" id="KW-1185">Reference proteome</keyword>
<accession>A0A329S3V4</accession>
<proteinExistence type="predicted"/>
<dbReference type="Proteomes" id="UP000251314">
    <property type="component" value="Unassembled WGS sequence"/>
</dbReference>
<sequence length="55" mass="6134">MAHVDQGRLYSWGTQIFGQLGHGEELEQEQVVALSIEADEDTEASIEDWSPDDNS</sequence>
<organism evidence="3 4">
    <name type="scientific">Phytophthora cactorum</name>
    <dbReference type="NCBI Taxonomy" id="29920"/>
    <lineage>
        <taxon>Eukaryota</taxon>
        <taxon>Sar</taxon>
        <taxon>Stramenopiles</taxon>
        <taxon>Oomycota</taxon>
        <taxon>Peronosporomycetes</taxon>
        <taxon>Peronosporales</taxon>
        <taxon>Peronosporaceae</taxon>
        <taxon>Phytophthora</taxon>
    </lineage>
</organism>
<evidence type="ECO:0000313" key="3">
    <source>
        <dbReference type="EMBL" id="RAW31411.1"/>
    </source>
</evidence>
<name>A0A329S3V4_9STRA</name>
<evidence type="ECO:0000313" key="2">
    <source>
        <dbReference type="EMBL" id="KAG3202375.1"/>
    </source>
</evidence>
<evidence type="ECO:0008006" key="5">
    <source>
        <dbReference type="Google" id="ProtNLM"/>
    </source>
</evidence>
<evidence type="ECO:0000313" key="1">
    <source>
        <dbReference type="EMBL" id="KAG2889323.1"/>
    </source>
</evidence>
<dbReference type="EMBL" id="RCMV01002535">
    <property type="protein sequence ID" value="KAG3202375.1"/>
    <property type="molecule type" value="Genomic_DNA"/>
</dbReference>
<dbReference type="EMBL" id="MJFZ01000323">
    <property type="protein sequence ID" value="RAW31411.1"/>
    <property type="molecule type" value="Genomic_DNA"/>
</dbReference>
<dbReference type="SUPFAM" id="SSF50985">
    <property type="entry name" value="RCC1/BLIP-II"/>
    <property type="match status" value="1"/>
</dbReference>
<evidence type="ECO:0000313" key="4">
    <source>
        <dbReference type="Proteomes" id="UP000251314"/>
    </source>
</evidence>
<comment type="caution">
    <text evidence="3">The sequence shown here is derived from an EMBL/GenBank/DDBJ whole genome shotgun (WGS) entry which is preliminary data.</text>
</comment>
<gene>
    <name evidence="3" type="ORF">PC110_g12251</name>
    <name evidence="1" type="ORF">PC117_g24710</name>
    <name evidence="2" type="ORF">PC129_g23258</name>
</gene>
<dbReference type="Proteomes" id="UP000736787">
    <property type="component" value="Unassembled WGS sequence"/>
</dbReference>
<dbReference type="Proteomes" id="UP000760860">
    <property type="component" value="Unassembled WGS sequence"/>
</dbReference>
<dbReference type="STRING" id="29920.A0A329S3V4"/>
<dbReference type="Pfam" id="PF00415">
    <property type="entry name" value="RCC1"/>
    <property type="match status" value="1"/>
</dbReference>
<dbReference type="InterPro" id="IPR000408">
    <property type="entry name" value="Reg_chr_condens"/>
</dbReference>
<reference evidence="3 4" key="1">
    <citation type="submission" date="2018-01" db="EMBL/GenBank/DDBJ databases">
        <title>Draft genome of the strawberry crown rot pathogen Phytophthora cactorum.</title>
        <authorList>
            <person name="Armitage A.D."/>
            <person name="Lysoe E."/>
            <person name="Nellist C.F."/>
            <person name="Harrison R.J."/>
            <person name="Brurberg M.B."/>
        </authorList>
    </citation>
    <scope>NUCLEOTIDE SEQUENCE [LARGE SCALE GENOMIC DNA]</scope>
    <source>
        <strain evidence="3 4">10300</strain>
    </source>
</reference>